<evidence type="ECO:0000313" key="1">
    <source>
        <dbReference type="EMBL" id="JAQ07594.1"/>
    </source>
</evidence>
<name>A0A146LHH7_LYGHE</name>
<proteinExistence type="predicted"/>
<gene>
    <name evidence="1" type="ORF">g.57187</name>
</gene>
<accession>A0A146LHH7</accession>
<organism evidence="1">
    <name type="scientific">Lygus hesperus</name>
    <name type="common">Western plant bug</name>
    <dbReference type="NCBI Taxonomy" id="30085"/>
    <lineage>
        <taxon>Eukaryota</taxon>
        <taxon>Metazoa</taxon>
        <taxon>Ecdysozoa</taxon>
        <taxon>Arthropoda</taxon>
        <taxon>Hexapoda</taxon>
        <taxon>Insecta</taxon>
        <taxon>Pterygota</taxon>
        <taxon>Neoptera</taxon>
        <taxon>Paraneoptera</taxon>
        <taxon>Hemiptera</taxon>
        <taxon>Heteroptera</taxon>
        <taxon>Panheteroptera</taxon>
        <taxon>Cimicomorpha</taxon>
        <taxon>Miridae</taxon>
        <taxon>Mirini</taxon>
        <taxon>Lygus</taxon>
    </lineage>
</organism>
<reference evidence="1" key="1">
    <citation type="journal article" date="2016" name="Gigascience">
        <title>De novo construction of an expanded transcriptome assembly for the western tarnished plant bug, Lygus hesperus.</title>
        <authorList>
            <person name="Tassone E.E."/>
            <person name="Geib S.M."/>
            <person name="Hall B."/>
            <person name="Fabrick J.A."/>
            <person name="Brent C.S."/>
            <person name="Hull J.J."/>
        </authorList>
    </citation>
    <scope>NUCLEOTIDE SEQUENCE</scope>
</reference>
<feature type="non-terminal residue" evidence="1">
    <location>
        <position position="1"/>
    </location>
</feature>
<protein>
    <submittedName>
        <fullName evidence="1">Uncharacterized protein</fullName>
    </submittedName>
</protein>
<dbReference type="AlphaFoldDB" id="A0A146LHH7"/>
<sequence length="126" mass="13788">TTLLCCLSHFINGNLFVNTATFSIKFKLVVTKSQEIKTYGVTDVGRFCNRALTGAHGTVLYCSTVLYFGVTSPDTFRPEGLLVHNCPWSYVEALIGSSHACFTLTSLPGFTQSRLNQEPESCLVPS</sequence>
<dbReference type="EMBL" id="GDHC01011035">
    <property type="protein sequence ID" value="JAQ07594.1"/>
    <property type="molecule type" value="Transcribed_RNA"/>
</dbReference>